<feature type="region of interest" description="Disordered" evidence="5">
    <location>
        <begin position="17"/>
        <end position="62"/>
    </location>
</feature>
<evidence type="ECO:0000313" key="8">
    <source>
        <dbReference type="EMBL" id="CAE0773611.1"/>
    </source>
</evidence>
<keyword evidence="2 4" id="KW-0863">Zinc-finger</keyword>
<dbReference type="GO" id="GO:0008270">
    <property type="term" value="F:zinc ion binding"/>
    <property type="evidence" value="ECO:0007669"/>
    <property type="project" value="UniProtKB-KW"/>
</dbReference>
<protein>
    <recommendedName>
        <fullName evidence="9">RING-type domain-containing protein</fullName>
    </recommendedName>
</protein>
<organism evidence="8">
    <name type="scientific">Chrysotila carterae</name>
    <name type="common">Marine alga</name>
    <name type="synonym">Syracosphaera carterae</name>
    <dbReference type="NCBI Taxonomy" id="13221"/>
    <lineage>
        <taxon>Eukaryota</taxon>
        <taxon>Haptista</taxon>
        <taxon>Haptophyta</taxon>
        <taxon>Prymnesiophyceae</taxon>
        <taxon>Isochrysidales</taxon>
        <taxon>Isochrysidaceae</taxon>
        <taxon>Chrysotila</taxon>
    </lineage>
</organism>
<dbReference type="EMBL" id="HBIZ01041083">
    <property type="protein sequence ID" value="CAE0773611.1"/>
    <property type="molecule type" value="Transcribed_RNA"/>
</dbReference>
<reference evidence="8" key="1">
    <citation type="submission" date="2021-01" db="EMBL/GenBank/DDBJ databases">
        <authorList>
            <person name="Corre E."/>
            <person name="Pelletier E."/>
            <person name="Niang G."/>
            <person name="Scheremetjew M."/>
            <person name="Finn R."/>
            <person name="Kale V."/>
            <person name="Holt S."/>
            <person name="Cochrane G."/>
            <person name="Meng A."/>
            <person name="Brown T."/>
            <person name="Cohen L."/>
        </authorList>
    </citation>
    <scope>NUCLEOTIDE SEQUENCE</scope>
    <source>
        <strain evidence="8">CCMP645</strain>
    </source>
</reference>
<dbReference type="SUPFAM" id="SSF57850">
    <property type="entry name" value="RING/U-box"/>
    <property type="match status" value="1"/>
</dbReference>
<feature type="compositionally biased region" description="Low complexity" evidence="5">
    <location>
        <begin position="52"/>
        <end position="62"/>
    </location>
</feature>
<dbReference type="InterPro" id="IPR000306">
    <property type="entry name" value="Znf_FYVE"/>
</dbReference>
<evidence type="ECO:0000256" key="2">
    <source>
        <dbReference type="ARBA" id="ARBA00022771"/>
    </source>
</evidence>
<evidence type="ECO:0008006" key="9">
    <source>
        <dbReference type="Google" id="ProtNLM"/>
    </source>
</evidence>
<dbReference type="InterPro" id="IPR013083">
    <property type="entry name" value="Znf_RING/FYVE/PHD"/>
</dbReference>
<name>A0A7S4BQJ4_CHRCT</name>
<dbReference type="SUPFAM" id="SSF57903">
    <property type="entry name" value="FYVE/PHD zinc finger"/>
    <property type="match status" value="1"/>
</dbReference>
<dbReference type="Pfam" id="PF13920">
    <property type="entry name" value="zf-C3HC4_3"/>
    <property type="match status" value="1"/>
</dbReference>
<proteinExistence type="predicted"/>
<feature type="domain" description="FYVE-type" evidence="7">
    <location>
        <begin position="134"/>
        <end position="210"/>
    </location>
</feature>
<keyword evidence="3" id="KW-0862">Zinc</keyword>
<evidence type="ECO:0000256" key="4">
    <source>
        <dbReference type="PROSITE-ProRule" id="PRU00175"/>
    </source>
</evidence>
<dbReference type="PROSITE" id="PS50089">
    <property type="entry name" value="ZF_RING_2"/>
    <property type="match status" value="1"/>
</dbReference>
<feature type="domain" description="RING-type" evidence="6">
    <location>
        <begin position="375"/>
        <end position="410"/>
    </location>
</feature>
<accession>A0A7S4BQJ4</accession>
<evidence type="ECO:0000259" key="7">
    <source>
        <dbReference type="PROSITE" id="PS50178"/>
    </source>
</evidence>
<dbReference type="InterPro" id="IPR017455">
    <property type="entry name" value="Znf_FYVE-rel"/>
</dbReference>
<dbReference type="Pfam" id="PF01363">
    <property type="entry name" value="FYVE"/>
    <property type="match status" value="1"/>
</dbReference>
<gene>
    <name evidence="8" type="ORF">PCAR00345_LOCUS26223</name>
</gene>
<dbReference type="AlphaFoldDB" id="A0A7S4BQJ4"/>
<evidence type="ECO:0000259" key="6">
    <source>
        <dbReference type="PROSITE" id="PS50089"/>
    </source>
</evidence>
<dbReference type="InterPro" id="IPR011011">
    <property type="entry name" value="Znf_FYVE_PHD"/>
</dbReference>
<evidence type="ECO:0000256" key="3">
    <source>
        <dbReference type="ARBA" id="ARBA00022833"/>
    </source>
</evidence>
<feature type="region of interest" description="Disordered" evidence="5">
    <location>
        <begin position="269"/>
        <end position="299"/>
    </location>
</feature>
<dbReference type="Gene3D" id="3.30.40.10">
    <property type="entry name" value="Zinc/RING finger domain, C3HC4 (zinc finger)"/>
    <property type="match status" value="2"/>
</dbReference>
<keyword evidence="1" id="KW-0479">Metal-binding</keyword>
<dbReference type="InterPro" id="IPR001841">
    <property type="entry name" value="Znf_RING"/>
</dbReference>
<evidence type="ECO:0000256" key="1">
    <source>
        <dbReference type="ARBA" id="ARBA00022723"/>
    </source>
</evidence>
<feature type="compositionally biased region" description="Polar residues" evidence="5">
    <location>
        <begin position="18"/>
        <end position="31"/>
    </location>
</feature>
<sequence length="422" mass="44366">MELLRHASVASIASVASGTTEHGNHTTTALGHSSVDPSLRPLSRNASGSRISAAVPPSPHSAARARLLLPSSSTRSSLRARRAATHDSDSEDLLLSCFNLQAFSQALAAIALSPAECDASTFALDQSSPLWQEHASGPRCELCETEFGAQHKHVSRRHCRQCGRIYCYLCTYDKASLPLQSRHSGCVPCLPRPTKMVDVHVCTKCYDGLPMPMDGLRRCRYCGQKVRLCVYDAHSSVCEERYRELSRLQRGLLPEAASATPSAAVQLDAMQAHRASSKPESSTASGHAHAPRTGASSTSLAETVAVTTAAAVAAVREGAATTSATAAATGAAAGAAQSAAAAATTTVEGARRSDEAVASTSLSTFEPELPDSLLCKICLCAEANTLITPCGHAVACVACVEKCAYCPVCRRDIGKVLRIYRS</sequence>
<dbReference type="SMART" id="SM00064">
    <property type="entry name" value="FYVE"/>
    <property type="match status" value="1"/>
</dbReference>
<dbReference type="SMART" id="SM00184">
    <property type="entry name" value="RING"/>
    <property type="match status" value="2"/>
</dbReference>
<evidence type="ECO:0000256" key="5">
    <source>
        <dbReference type="SAM" id="MobiDB-lite"/>
    </source>
</evidence>
<dbReference type="PROSITE" id="PS50178">
    <property type="entry name" value="ZF_FYVE"/>
    <property type="match status" value="1"/>
</dbReference>